<name>A0A8G0PMY4_9HYPO</name>
<keyword evidence="3" id="KW-1185">Reference proteome</keyword>
<gene>
    <name evidence="2" type="ORF">H0G86_009397</name>
</gene>
<evidence type="ECO:0000313" key="2">
    <source>
        <dbReference type="EMBL" id="QYT02394.1"/>
    </source>
</evidence>
<dbReference type="AlphaFoldDB" id="A0A8G0PMY4"/>
<feature type="region of interest" description="Disordered" evidence="1">
    <location>
        <begin position="1"/>
        <end position="26"/>
    </location>
</feature>
<reference evidence="2 3" key="1">
    <citation type="journal article" date="2021" name="BMC Genomics">
        <title>Telomere-to-telomere genome assembly of asparaginase-producing Trichoderma simmonsii.</title>
        <authorList>
            <person name="Chung D."/>
            <person name="Kwon Y.M."/>
            <person name="Yang Y."/>
        </authorList>
    </citation>
    <scope>NUCLEOTIDE SEQUENCE [LARGE SCALE GENOMIC DNA]</scope>
    <source>
        <strain evidence="2 3">GH-Sj1</strain>
    </source>
</reference>
<accession>A0A8G0PMY4</accession>
<evidence type="ECO:0000313" key="3">
    <source>
        <dbReference type="Proteomes" id="UP000826661"/>
    </source>
</evidence>
<dbReference type="EMBL" id="CP075868">
    <property type="protein sequence ID" value="QYT02394.1"/>
    <property type="molecule type" value="Genomic_DNA"/>
</dbReference>
<organism evidence="2 3">
    <name type="scientific">Trichoderma simmonsii</name>
    <dbReference type="NCBI Taxonomy" id="1491479"/>
    <lineage>
        <taxon>Eukaryota</taxon>
        <taxon>Fungi</taxon>
        <taxon>Dikarya</taxon>
        <taxon>Ascomycota</taxon>
        <taxon>Pezizomycotina</taxon>
        <taxon>Sordariomycetes</taxon>
        <taxon>Hypocreomycetidae</taxon>
        <taxon>Hypocreales</taxon>
        <taxon>Hypocreaceae</taxon>
        <taxon>Trichoderma</taxon>
    </lineage>
</organism>
<evidence type="ECO:0000256" key="1">
    <source>
        <dbReference type="SAM" id="MobiDB-lite"/>
    </source>
</evidence>
<protein>
    <submittedName>
        <fullName evidence="2">Uncharacterized protein</fullName>
    </submittedName>
</protein>
<sequence>MSKPRMSAMNGDNPNCDVAAESRGSNSVGNDLTLAMTLQYKYQAECDKLHCKQLLYITFSNTELFRIYTRSGGLPNTDITDTKVKCSEPPILGVALPDTITD</sequence>
<proteinExistence type="predicted"/>
<dbReference type="Proteomes" id="UP000826661">
    <property type="component" value="Chromosome V"/>
</dbReference>